<evidence type="ECO:0000256" key="2">
    <source>
        <dbReference type="ARBA" id="ARBA00022980"/>
    </source>
</evidence>
<dbReference type="HAMAP" id="MF_00368">
    <property type="entry name" value="Ribosomal_bL12"/>
    <property type="match status" value="1"/>
</dbReference>
<dbReference type="GO" id="GO:0006412">
    <property type="term" value="P:translation"/>
    <property type="evidence" value="ECO:0007669"/>
    <property type="project" value="UniProtKB-UniRule"/>
</dbReference>
<dbReference type="Gene3D" id="3.30.1390.10">
    <property type="match status" value="1"/>
</dbReference>
<gene>
    <name evidence="4" type="primary">rplL</name>
    <name evidence="7" type="ORF">A2682_02935</name>
</gene>
<accession>A0A1G2PJ55</accession>
<dbReference type="InterPro" id="IPR014719">
    <property type="entry name" value="Ribosomal_bL12_C/ClpS-like"/>
</dbReference>
<dbReference type="Pfam" id="PF00542">
    <property type="entry name" value="Ribosomal_L12"/>
    <property type="match status" value="1"/>
</dbReference>
<evidence type="ECO:0000256" key="3">
    <source>
        <dbReference type="ARBA" id="ARBA00023274"/>
    </source>
</evidence>
<dbReference type="GO" id="GO:0022625">
    <property type="term" value="C:cytosolic large ribosomal subunit"/>
    <property type="evidence" value="ECO:0007669"/>
    <property type="project" value="TreeGrafter"/>
</dbReference>
<dbReference type="FunFam" id="3.30.1390.10:FF:000001">
    <property type="entry name" value="50S ribosomal protein L7/L12"/>
    <property type="match status" value="1"/>
</dbReference>
<dbReference type="Proteomes" id="UP000178690">
    <property type="component" value="Unassembled WGS sequence"/>
</dbReference>
<dbReference type="GO" id="GO:0003729">
    <property type="term" value="F:mRNA binding"/>
    <property type="evidence" value="ECO:0007669"/>
    <property type="project" value="TreeGrafter"/>
</dbReference>
<keyword evidence="2 4" id="KW-0689">Ribosomal protein</keyword>
<feature type="domain" description="Large ribosomal subunit protein bL12 C-terminal" evidence="5">
    <location>
        <begin position="73"/>
        <end position="139"/>
    </location>
</feature>
<dbReference type="Gene3D" id="1.20.5.710">
    <property type="entry name" value="Single helix bin"/>
    <property type="match status" value="1"/>
</dbReference>
<dbReference type="InterPro" id="IPR013823">
    <property type="entry name" value="Ribosomal_bL12_C"/>
</dbReference>
<evidence type="ECO:0000259" key="5">
    <source>
        <dbReference type="Pfam" id="PF00542"/>
    </source>
</evidence>
<evidence type="ECO:0000313" key="8">
    <source>
        <dbReference type="Proteomes" id="UP000178690"/>
    </source>
</evidence>
<evidence type="ECO:0000256" key="1">
    <source>
        <dbReference type="ARBA" id="ARBA00007197"/>
    </source>
</evidence>
<comment type="subunit">
    <text evidence="4">Homodimer. Part of the ribosomal stalk of the 50S ribosomal subunit. Forms a multimeric L10(L12)X complex, where L10 forms an elongated spine to which 2 to 4 L12 dimers bind in a sequential fashion. Binds GTP-bound translation factors.</text>
</comment>
<dbReference type="GO" id="GO:0003735">
    <property type="term" value="F:structural constituent of ribosome"/>
    <property type="evidence" value="ECO:0007669"/>
    <property type="project" value="InterPro"/>
</dbReference>
<protein>
    <recommendedName>
        <fullName evidence="4">Large ribosomal subunit protein bL12</fullName>
    </recommendedName>
</protein>
<comment type="function">
    <text evidence="4">Forms part of the ribosomal stalk which helps the ribosome interact with GTP-bound translation factors. Is thus essential for accurate translation.</text>
</comment>
<dbReference type="SUPFAM" id="SSF54736">
    <property type="entry name" value="ClpS-like"/>
    <property type="match status" value="1"/>
</dbReference>
<sequence length="139" mass="14837">MKKTENINDEVEVPEKFRDLVSTIEQMPALDLSELVKVLERKFGVSAMAPIAIAASGGSAGEAAGGGEEKDSFNVILKSVGGQKIQVIKVVRELTGKGLKEAKDLVDVAPKSVVEGVKKDQAEEFKKKLEEAGATVELQ</sequence>
<keyword evidence="3 4" id="KW-0687">Ribonucleoprotein</keyword>
<dbReference type="PANTHER" id="PTHR45987:SF4">
    <property type="entry name" value="LARGE RIBOSOMAL SUBUNIT PROTEIN BL12M"/>
    <property type="match status" value="1"/>
</dbReference>
<dbReference type="InterPro" id="IPR000206">
    <property type="entry name" value="Ribosomal_bL12"/>
</dbReference>
<dbReference type="EMBL" id="MHST01000021">
    <property type="protein sequence ID" value="OHA48364.1"/>
    <property type="molecule type" value="Genomic_DNA"/>
</dbReference>
<dbReference type="NCBIfam" id="TIGR00855">
    <property type="entry name" value="L12"/>
    <property type="match status" value="1"/>
</dbReference>
<proteinExistence type="inferred from homology"/>
<dbReference type="AlphaFoldDB" id="A0A1G2PJ55"/>
<dbReference type="PANTHER" id="PTHR45987">
    <property type="entry name" value="39S RIBOSOMAL PROTEIN L12"/>
    <property type="match status" value="1"/>
</dbReference>
<dbReference type="STRING" id="1802363.A2682_02935"/>
<organism evidence="7 8">
    <name type="scientific">Terrybacteria sp. (strain RIFCSPHIGHO2_01_FULL_58_15)</name>
    <dbReference type="NCBI Taxonomy" id="1802363"/>
    <lineage>
        <taxon>Bacteria</taxon>
        <taxon>Candidatus Terryibacteriota</taxon>
    </lineage>
</organism>
<dbReference type="InterPro" id="IPR008932">
    <property type="entry name" value="Ribosomal_bL12_oligo"/>
</dbReference>
<evidence type="ECO:0000259" key="6">
    <source>
        <dbReference type="Pfam" id="PF16320"/>
    </source>
</evidence>
<comment type="similarity">
    <text evidence="1 4">Belongs to the bacterial ribosomal protein bL12 family.</text>
</comment>
<dbReference type="Pfam" id="PF16320">
    <property type="entry name" value="Ribosomal_L12_N"/>
    <property type="match status" value="1"/>
</dbReference>
<evidence type="ECO:0000313" key="7">
    <source>
        <dbReference type="EMBL" id="OHA48364.1"/>
    </source>
</evidence>
<evidence type="ECO:0000256" key="4">
    <source>
        <dbReference type="HAMAP-Rule" id="MF_00368"/>
    </source>
</evidence>
<feature type="domain" description="Large ribosomal subunit protein bL12 oligomerization" evidence="6">
    <location>
        <begin position="19"/>
        <end position="63"/>
    </location>
</feature>
<comment type="caution">
    <text evidence="7">The sequence shown here is derived from an EMBL/GenBank/DDBJ whole genome shotgun (WGS) entry which is preliminary data.</text>
</comment>
<dbReference type="CDD" id="cd00387">
    <property type="entry name" value="Ribosomal_L7_L12"/>
    <property type="match status" value="1"/>
</dbReference>
<dbReference type="InterPro" id="IPR036235">
    <property type="entry name" value="Ribosomal_bL12_oligo_N_sf"/>
</dbReference>
<name>A0A1G2PJ55_TERXR</name>
<reference evidence="7 8" key="1">
    <citation type="journal article" date="2016" name="Nat. Commun.">
        <title>Thousands of microbial genomes shed light on interconnected biogeochemical processes in an aquifer system.</title>
        <authorList>
            <person name="Anantharaman K."/>
            <person name="Brown C.T."/>
            <person name="Hug L.A."/>
            <person name="Sharon I."/>
            <person name="Castelle C.J."/>
            <person name="Probst A.J."/>
            <person name="Thomas B.C."/>
            <person name="Singh A."/>
            <person name="Wilkins M.J."/>
            <person name="Karaoz U."/>
            <person name="Brodie E.L."/>
            <person name="Williams K.H."/>
            <person name="Hubbard S.S."/>
            <person name="Banfield J.F."/>
        </authorList>
    </citation>
    <scope>NUCLEOTIDE SEQUENCE [LARGE SCALE GENOMIC DNA]</scope>
    <source>
        <strain evidence="8">RIFCSPHIGHO2_01_FULL_58_15</strain>
    </source>
</reference>
<dbReference type="SUPFAM" id="SSF48300">
    <property type="entry name" value="Ribosomal protein L7/12, oligomerisation (N-terminal) domain"/>
    <property type="match status" value="1"/>
</dbReference>